<dbReference type="Pfam" id="PF13495">
    <property type="entry name" value="Phage_int_SAM_4"/>
    <property type="match status" value="1"/>
</dbReference>
<keyword evidence="1" id="KW-0238">DNA-binding</keyword>
<dbReference type="GO" id="GO:0003677">
    <property type="term" value="F:DNA binding"/>
    <property type="evidence" value="ECO:0007669"/>
    <property type="project" value="UniProtKB-KW"/>
</dbReference>
<evidence type="ECO:0000313" key="3">
    <source>
        <dbReference type="EMBL" id="KAJ8048040.1"/>
    </source>
</evidence>
<feature type="domain" description="Integrase SAM-like N-terminal" evidence="2">
    <location>
        <begin position="107"/>
        <end position="168"/>
    </location>
</feature>
<dbReference type="Gene3D" id="1.10.150.130">
    <property type="match status" value="1"/>
</dbReference>
<dbReference type="OrthoDB" id="6147543at2759"/>
<protein>
    <recommendedName>
        <fullName evidence="2">Integrase SAM-like N-terminal domain-containing protein</fullName>
    </recommendedName>
</protein>
<dbReference type="AlphaFoldDB" id="A0A9Q1CN92"/>
<gene>
    <name evidence="3" type="ORF">HOLleu_00199</name>
</gene>
<keyword evidence="4" id="KW-1185">Reference proteome</keyword>
<dbReference type="PANTHER" id="PTHR35617">
    <property type="entry name" value="PHAGE_INTEGRASE DOMAIN-CONTAINING PROTEIN"/>
    <property type="match status" value="1"/>
</dbReference>
<evidence type="ECO:0000259" key="2">
    <source>
        <dbReference type="Pfam" id="PF13495"/>
    </source>
</evidence>
<reference evidence="3" key="1">
    <citation type="submission" date="2021-10" db="EMBL/GenBank/DDBJ databases">
        <title>Tropical sea cucumber genome reveals ecological adaptation and Cuvierian tubules defense mechanism.</title>
        <authorList>
            <person name="Chen T."/>
        </authorList>
    </citation>
    <scope>NUCLEOTIDE SEQUENCE</scope>
    <source>
        <strain evidence="3">Nanhai2018</strain>
        <tissue evidence="3">Muscle</tissue>
    </source>
</reference>
<dbReference type="GO" id="GO:0015074">
    <property type="term" value="P:DNA integration"/>
    <property type="evidence" value="ECO:0007669"/>
    <property type="project" value="InterPro"/>
</dbReference>
<dbReference type="InterPro" id="IPR004107">
    <property type="entry name" value="Integrase_SAM-like_N"/>
</dbReference>
<name>A0A9Q1CN92_HOLLE</name>
<evidence type="ECO:0000313" key="4">
    <source>
        <dbReference type="Proteomes" id="UP001152320"/>
    </source>
</evidence>
<comment type="caution">
    <text evidence="3">The sequence shown here is derived from an EMBL/GenBank/DDBJ whole genome shotgun (WGS) entry which is preliminary data.</text>
</comment>
<sequence length="195" mass="22584">MLNKDIFSKICEEYGTPDIDLFASRLNAQLKRYVSWKPDPGSEAVDAFVVDWHPYYFYAFPPFSLVGKCLRKIEHDEAEGILIVTRQTLQERGISKQAADIMMPSRRDSTKRQYKIYIQQWLDFCHRRKSNPLQTTAVEVIKFFTVLFNTRRLGYSAINTARPAISSFVILPEGVSVGTHPLICRFLKGVFHFRV</sequence>
<dbReference type="EMBL" id="JAIZAY010000001">
    <property type="protein sequence ID" value="KAJ8048040.1"/>
    <property type="molecule type" value="Genomic_DNA"/>
</dbReference>
<dbReference type="PANTHER" id="PTHR35617:SF3">
    <property type="entry name" value="CORE-BINDING (CB) DOMAIN-CONTAINING PROTEIN"/>
    <property type="match status" value="1"/>
</dbReference>
<dbReference type="SUPFAM" id="SSF47823">
    <property type="entry name" value="lambda integrase-like, N-terminal domain"/>
    <property type="match status" value="1"/>
</dbReference>
<dbReference type="InterPro" id="IPR010998">
    <property type="entry name" value="Integrase_recombinase_N"/>
</dbReference>
<proteinExistence type="predicted"/>
<dbReference type="Proteomes" id="UP001152320">
    <property type="component" value="Chromosome 1"/>
</dbReference>
<evidence type="ECO:0000256" key="1">
    <source>
        <dbReference type="ARBA" id="ARBA00023125"/>
    </source>
</evidence>
<accession>A0A9Q1CN92</accession>
<organism evidence="3 4">
    <name type="scientific">Holothuria leucospilota</name>
    <name type="common">Black long sea cucumber</name>
    <name type="synonym">Mertensiothuria leucospilota</name>
    <dbReference type="NCBI Taxonomy" id="206669"/>
    <lineage>
        <taxon>Eukaryota</taxon>
        <taxon>Metazoa</taxon>
        <taxon>Echinodermata</taxon>
        <taxon>Eleutherozoa</taxon>
        <taxon>Echinozoa</taxon>
        <taxon>Holothuroidea</taxon>
        <taxon>Aspidochirotacea</taxon>
        <taxon>Aspidochirotida</taxon>
        <taxon>Holothuriidae</taxon>
        <taxon>Holothuria</taxon>
    </lineage>
</organism>